<evidence type="ECO:0000313" key="1">
    <source>
        <dbReference type="EMBL" id="TXC93085.1"/>
    </source>
</evidence>
<organism evidence="1 2">
    <name type="scientific">Metabacillus litoralis</name>
    <dbReference type="NCBI Taxonomy" id="152268"/>
    <lineage>
        <taxon>Bacteria</taxon>
        <taxon>Bacillati</taxon>
        <taxon>Bacillota</taxon>
        <taxon>Bacilli</taxon>
        <taxon>Bacillales</taxon>
        <taxon>Bacillaceae</taxon>
        <taxon>Metabacillus</taxon>
    </lineage>
</organism>
<reference evidence="1 2" key="1">
    <citation type="journal article" date="2005" name="Int. J. Syst. Evol. Microbiol.">
        <title>Bacillus litoralis sp. nov., isolated from a tidal flat of the Yellow Sea in Korea.</title>
        <authorList>
            <person name="Yoon J.H."/>
            <person name="Oh T.K."/>
        </authorList>
    </citation>
    <scope>NUCLEOTIDE SEQUENCE [LARGE SCALE GENOMIC DNA]</scope>
    <source>
        <strain evidence="1 2">SW-211</strain>
    </source>
</reference>
<dbReference type="AlphaFoldDB" id="A0A5C6W805"/>
<dbReference type="RefSeq" id="WP_146945945.1">
    <property type="nucleotide sequence ID" value="NZ_VOQF01000001.1"/>
</dbReference>
<name>A0A5C6W805_9BACI</name>
<sequence length="335" mass="39780">MRRIHLYFIILVISFPFLASFETNPYNPKLHAIYQSPEGILFKSFSTEWNQEKLIDLYHELVKNKHGNELKQLRAVEVIGTTLDDSFSKGSYDYLNKTIKLYQGDQYQEPSQYQETLSHEYGHHFAYHYFPSHHLPLSKWQKIRNLNLLDLRWDAFWNYQDKYHAIYPQEVFADDYVLLYGATKEVDPKDVETNEAFYLRTEHENQQISNVLENSSLHSLLEEETGIEIDQSRLLHMPTFSNYKDAELSFTIKPKINIAYRLNLTLNDSKGNTFNYESYQIHRDESEDELIFHLEDLLKENLSNYEWLSASIDVIDLDTSIGFETEEWKMDIEDI</sequence>
<dbReference type="EMBL" id="VOQF01000001">
    <property type="protein sequence ID" value="TXC93085.1"/>
    <property type="molecule type" value="Genomic_DNA"/>
</dbReference>
<evidence type="ECO:0000313" key="2">
    <source>
        <dbReference type="Proteomes" id="UP000321363"/>
    </source>
</evidence>
<dbReference type="OrthoDB" id="2510699at2"/>
<dbReference type="Proteomes" id="UP000321363">
    <property type="component" value="Unassembled WGS sequence"/>
</dbReference>
<comment type="caution">
    <text evidence="1">The sequence shown here is derived from an EMBL/GenBank/DDBJ whole genome shotgun (WGS) entry which is preliminary data.</text>
</comment>
<proteinExistence type="predicted"/>
<accession>A0A5C6W805</accession>
<gene>
    <name evidence="1" type="ORF">FS935_02515</name>
</gene>
<keyword evidence="2" id="KW-1185">Reference proteome</keyword>
<protein>
    <submittedName>
        <fullName evidence="1">Uncharacterized protein</fullName>
    </submittedName>
</protein>